<dbReference type="Gene3D" id="3.90.1530.10">
    <property type="entry name" value="Conserved hypothetical protein from pyrococcus furiosus pfu- 392566-001, ParB domain"/>
    <property type="match status" value="1"/>
</dbReference>
<dbReference type="PRINTS" id="PR00508">
    <property type="entry name" value="S21N4MTFRASE"/>
</dbReference>
<organism evidence="8 9">
    <name type="scientific">Roseobacter fucihabitans</name>
    <dbReference type="NCBI Taxonomy" id="1537242"/>
    <lineage>
        <taxon>Bacteria</taxon>
        <taxon>Pseudomonadati</taxon>
        <taxon>Pseudomonadota</taxon>
        <taxon>Alphaproteobacteria</taxon>
        <taxon>Rhodobacterales</taxon>
        <taxon>Roseobacteraceae</taxon>
        <taxon>Roseobacter</taxon>
    </lineage>
</organism>
<sequence length="442" mass="48440">MTRQETFTLPDRDNITMRPVDDLRPYANNPRTHSKKQIRQIADSIREFGWTNPVLVDADGGVIAGHGRIAAAKLLGMSEVPVLQLDHMSEAQKRAYVIADNKLAENAGWDTDLLAIELQGLLDLSIDFDIELTGFETGEIDVLLAPETAAEPEPVPLPETDQPPVSRPGDLWLIGKHRLLCGDALNPDDWRMLMDQDKAQMIFIDPPYNVPIAGHVSGLGAVKHREFAMASGEMSQDAFTGFLRGSFRNLAAFSANGAIHFVCMDWRHMREVLEAADGIYGELKNLCVWAKTNAGMGSFYRSQHELVFAFKHGTAAHINNFGLGDKGRHRSNLWTYAGANTFRAGRMDDLKAHPTVKPIDMVADAIMDCSQRGGIIADAFAGSGTTLLAAASTGRIGVGMEIDPHYADLIVRRLQDTTDETAVHAESFESFAAVSAERGEEL</sequence>
<dbReference type="InterPro" id="IPR002941">
    <property type="entry name" value="DNA_methylase_N4/N6"/>
</dbReference>
<evidence type="ECO:0000256" key="4">
    <source>
        <dbReference type="ARBA" id="ARBA00047942"/>
    </source>
</evidence>
<feature type="region of interest" description="Disordered" evidence="6">
    <location>
        <begin position="1"/>
        <end position="34"/>
    </location>
</feature>
<dbReference type="Pfam" id="PF01555">
    <property type="entry name" value="N6_N4_Mtase"/>
    <property type="match status" value="1"/>
</dbReference>
<dbReference type="InterPro" id="IPR015840">
    <property type="entry name" value="DNA_MeTrfase_ParB"/>
</dbReference>
<feature type="compositionally biased region" description="Basic and acidic residues" evidence="6">
    <location>
        <begin position="10"/>
        <end position="24"/>
    </location>
</feature>
<dbReference type="Pfam" id="PF02195">
    <property type="entry name" value="ParB_N"/>
    <property type="match status" value="1"/>
</dbReference>
<dbReference type="CDD" id="cd16403">
    <property type="entry name" value="ParB_N_like_MT"/>
    <property type="match status" value="1"/>
</dbReference>
<dbReference type="SUPFAM" id="SSF110849">
    <property type="entry name" value="ParB/Sulfiredoxin"/>
    <property type="match status" value="1"/>
</dbReference>
<evidence type="ECO:0000256" key="2">
    <source>
        <dbReference type="ARBA" id="ARBA00022603"/>
    </source>
</evidence>
<dbReference type="RefSeq" id="WP_187430936.1">
    <property type="nucleotide sequence ID" value="NZ_CP143423.1"/>
</dbReference>
<gene>
    <name evidence="8" type="ORF">ROLI_033250</name>
</gene>
<dbReference type="SUPFAM" id="SSF53335">
    <property type="entry name" value="S-adenosyl-L-methionine-dependent methyltransferases"/>
    <property type="match status" value="1"/>
</dbReference>
<dbReference type="EC" id="2.1.1.-" evidence="5"/>
<keyword evidence="3" id="KW-0808">Transferase</keyword>
<dbReference type="PANTHER" id="PTHR33375">
    <property type="entry name" value="CHROMOSOME-PARTITIONING PROTEIN PARB-RELATED"/>
    <property type="match status" value="1"/>
</dbReference>
<protein>
    <recommendedName>
        <fullName evidence="5">Methyltransferase</fullName>
        <ecNumber evidence="5">2.1.1.-</ecNumber>
    </recommendedName>
</protein>
<dbReference type="InterPro" id="IPR001091">
    <property type="entry name" value="RM_Methyltransferase"/>
</dbReference>
<dbReference type="PIRSF" id="PIRSF036758">
    <property type="entry name" value="Aden_M_ParB"/>
    <property type="match status" value="1"/>
</dbReference>
<dbReference type="EMBL" id="CP143423">
    <property type="protein sequence ID" value="WVX50228.1"/>
    <property type="molecule type" value="Genomic_DNA"/>
</dbReference>
<evidence type="ECO:0000256" key="5">
    <source>
        <dbReference type="RuleBase" id="RU362026"/>
    </source>
</evidence>
<evidence type="ECO:0000256" key="3">
    <source>
        <dbReference type="ARBA" id="ARBA00022679"/>
    </source>
</evidence>
<feature type="domain" description="ParB-like N-terminal" evidence="7">
    <location>
        <begin position="16"/>
        <end position="101"/>
    </location>
</feature>
<dbReference type="Gene3D" id="3.40.50.150">
    <property type="entry name" value="Vaccinia Virus protein VP39"/>
    <property type="match status" value="1"/>
</dbReference>
<proteinExistence type="inferred from homology"/>
<dbReference type="SMART" id="SM00470">
    <property type="entry name" value="ParB"/>
    <property type="match status" value="1"/>
</dbReference>
<dbReference type="InterPro" id="IPR002052">
    <property type="entry name" value="DNA_methylase_N6_adenine_CS"/>
</dbReference>
<dbReference type="InterPro" id="IPR036086">
    <property type="entry name" value="ParB/Sulfiredoxin_sf"/>
</dbReference>
<dbReference type="InterPro" id="IPR050336">
    <property type="entry name" value="Chromosome_partition/occlusion"/>
</dbReference>
<name>A0ABZ2BXX7_9RHOB</name>
<dbReference type="PANTHER" id="PTHR33375:SF1">
    <property type="entry name" value="CHROMOSOME-PARTITIONING PROTEIN PARB-RELATED"/>
    <property type="match status" value="1"/>
</dbReference>
<evidence type="ECO:0000313" key="9">
    <source>
        <dbReference type="Proteomes" id="UP001318682"/>
    </source>
</evidence>
<evidence type="ECO:0000313" key="8">
    <source>
        <dbReference type="EMBL" id="WVX50228.1"/>
    </source>
</evidence>
<dbReference type="InterPro" id="IPR003115">
    <property type="entry name" value="ParB_N"/>
</dbReference>
<evidence type="ECO:0000259" key="7">
    <source>
        <dbReference type="SMART" id="SM00470"/>
    </source>
</evidence>
<keyword evidence="9" id="KW-1185">Reference proteome</keyword>
<dbReference type="PROSITE" id="PS00092">
    <property type="entry name" value="N6_MTASE"/>
    <property type="match status" value="1"/>
</dbReference>
<comment type="catalytic activity">
    <reaction evidence="4">
        <text>a 2'-deoxyadenosine in DNA + S-adenosyl-L-methionine = an N(6)-methyl-2'-deoxyadenosine in DNA + S-adenosyl-L-homocysteine + H(+)</text>
        <dbReference type="Rhea" id="RHEA:15197"/>
        <dbReference type="Rhea" id="RHEA-COMP:12418"/>
        <dbReference type="Rhea" id="RHEA-COMP:12419"/>
        <dbReference type="ChEBI" id="CHEBI:15378"/>
        <dbReference type="ChEBI" id="CHEBI:57856"/>
        <dbReference type="ChEBI" id="CHEBI:59789"/>
        <dbReference type="ChEBI" id="CHEBI:90615"/>
        <dbReference type="ChEBI" id="CHEBI:90616"/>
        <dbReference type="EC" id="2.1.1.72"/>
    </reaction>
</comment>
<dbReference type="Proteomes" id="UP001318682">
    <property type="component" value="Chromosome"/>
</dbReference>
<reference evidence="9" key="1">
    <citation type="submission" date="2024-01" db="EMBL/GenBank/DDBJ databases">
        <title>Roseobacter fucihabitans sp. nov., isolated from the brown alga Fucus spiralis.</title>
        <authorList>
            <person name="Hahnke S."/>
            <person name="Berger M."/>
            <person name="Schlingloff A."/>
            <person name="Athale I."/>
            <person name="Neumann-Schaal M."/>
            <person name="Adenaya A."/>
            <person name="Poehlein A."/>
            <person name="Daniel R."/>
            <person name="Pertersen J."/>
            <person name="Brinkhoff T."/>
        </authorList>
    </citation>
    <scope>NUCLEOTIDE SEQUENCE [LARGE SCALE GENOMIC DNA]</scope>
    <source>
        <strain evidence="9">B14</strain>
    </source>
</reference>
<accession>A0ABZ2BXX7</accession>
<keyword evidence="2" id="KW-0489">Methyltransferase</keyword>
<dbReference type="InterPro" id="IPR029063">
    <property type="entry name" value="SAM-dependent_MTases_sf"/>
</dbReference>
<evidence type="ECO:0000256" key="1">
    <source>
        <dbReference type="ARBA" id="ARBA00006594"/>
    </source>
</evidence>
<comment type="similarity">
    <text evidence="1 5">Belongs to the N(4)/N(6)-methyltransferase family.</text>
</comment>
<evidence type="ECO:0000256" key="6">
    <source>
        <dbReference type="SAM" id="MobiDB-lite"/>
    </source>
</evidence>